<dbReference type="Proteomes" id="UP000885792">
    <property type="component" value="Unassembled WGS sequence"/>
</dbReference>
<accession>A0A7C5Q1I3</accession>
<feature type="domain" description="Toprim" evidence="1">
    <location>
        <begin position="131"/>
        <end position="212"/>
    </location>
</feature>
<comment type="caution">
    <text evidence="2">The sequence shown here is derived from an EMBL/GenBank/DDBJ whole genome shotgun (WGS) entry which is preliminary data.</text>
</comment>
<reference evidence="2" key="1">
    <citation type="journal article" date="2020" name="mSystems">
        <title>Genome- and Community-Level Interaction Insights into Carbon Utilization and Element Cycling Functions of Hydrothermarchaeota in Hydrothermal Sediment.</title>
        <authorList>
            <person name="Zhou Z."/>
            <person name="Liu Y."/>
            <person name="Xu W."/>
            <person name="Pan J."/>
            <person name="Luo Z.H."/>
            <person name="Li M."/>
        </authorList>
    </citation>
    <scope>NUCLEOTIDE SEQUENCE [LARGE SCALE GENOMIC DNA]</scope>
    <source>
        <strain evidence="2">HyVt-501</strain>
    </source>
</reference>
<protein>
    <submittedName>
        <fullName evidence="2">Toprim domain-containing protein</fullName>
    </submittedName>
</protein>
<dbReference type="EMBL" id="DRNB01000005">
    <property type="protein sequence ID" value="HHJ63293.1"/>
    <property type="molecule type" value="Genomic_DNA"/>
</dbReference>
<dbReference type="Gene3D" id="3.90.980.10">
    <property type="entry name" value="DNA primase, catalytic core, N-terminal domain"/>
    <property type="match status" value="1"/>
</dbReference>
<dbReference type="GO" id="GO:0005737">
    <property type="term" value="C:cytoplasm"/>
    <property type="evidence" value="ECO:0007669"/>
    <property type="project" value="TreeGrafter"/>
</dbReference>
<dbReference type="CDD" id="cd03364">
    <property type="entry name" value="TOPRIM_DnaG_primases"/>
    <property type="match status" value="1"/>
</dbReference>
<dbReference type="AlphaFoldDB" id="A0A7C5Q1I3"/>
<dbReference type="Pfam" id="PF08275">
    <property type="entry name" value="DNAG_N"/>
    <property type="match status" value="1"/>
</dbReference>
<feature type="non-terminal residue" evidence="2">
    <location>
        <position position="1"/>
    </location>
</feature>
<dbReference type="SMART" id="SM00493">
    <property type="entry name" value="TOPRIM"/>
    <property type="match status" value="1"/>
</dbReference>
<evidence type="ECO:0000313" key="2">
    <source>
        <dbReference type="EMBL" id="HHJ63293.1"/>
    </source>
</evidence>
<dbReference type="InterPro" id="IPR006171">
    <property type="entry name" value="TOPRIM_dom"/>
</dbReference>
<dbReference type="PROSITE" id="PS50880">
    <property type="entry name" value="TOPRIM"/>
    <property type="match status" value="1"/>
</dbReference>
<gene>
    <name evidence="2" type="ORF">ENJ61_00135</name>
</gene>
<dbReference type="InterPro" id="IPR050219">
    <property type="entry name" value="DnaG_primase"/>
</dbReference>
<organism evidence="2">
    <name type="scientific">Aquifex aeolicus</name>
    <dbReference type="NCBI Taxonomy" id="63363"/>
    <lineage>
        <taxon>Bacteria</taxon>
        <taxon>Pseudomonadati</taxon>
        <taxon>Aquificota</taxon>
        <taxon>Aquificia</taxon>
        <taxon>Aquificales</taxon>
        <taxon>Aquificaceae</taxon>
        <taxon>Aquifex</taxon>
    </lineage>
</organism>
<proteinExistence type="predicted"/>
<dbReference type="SUPFAM" id="SSF56731">
    <property type="entry name" value="DNA primase core"/>
    <property type="match status" value="1"/>
</dbReference>
<dbReference type="Pfam" id="PF13155">
    <property type="entry name" value="Toprim_2"/>
    <property type="match status" value="1"/>
</dbReference>
<dbReference type="Gene3D" id="3.40.1360.10">
    <property type="match status" value="1"/>
</dbReference>
<sequence length="416" mass="48024">DFYHRKLRESGEALEYLRSRGIESATVKRFMLGFSPSSGELVRVLSDMKALEDYERTGNLTSLGEGRYRDLFHRRLTIPIRDHRGRIVGFGGRILQGEGPKYINSPESEIFRKRNLLYGLHEGLAYLRDTGSALLVEGYFDVITLHQEGFRNAVASLGTSFGREHADMLAKFVNRVYLLFDGDRAGRRAIRLAAPYLLRSGLEVFPVELPEGTDPHDFLRAEGRTALRKKLSSARSLFDLLLDRVRRGEEVEVSVRDFIYFVSFVRDGITAYTLLSELSRATRIPVDVLAEKVQRREEPQEEEPRLSFTERVFLKGLLELKPEVDLDQLNLSQKARAYAESILREDYYELPEEVLNLRCVDLKRDFHSALESLRIDIPQEELLVSDRNLREAVRERIRRHRGGIRGSSLRRWRANP</sequence>
<dbReference type="PANTHER" id="PTHR30313">
    <property type="entry name" value="DNA PRIMASE"/>
    <property type="match status" value="1"/>
</dbReference>
<dbReference type="PANTHER" id="PTHR30313:SF2">
    <property type="entry name" value="DNA PRIMASE"/>
    <property type="match status" value="1"/>
</dbReference>
<dbReference type="InterPro" id="IPR013264">
    <property type="entry name" value="DNAG_N"/>
</dbReference>
<name>A0A7C5Q1I3_AQUAO</name>
<dbReference type="InterPro" id="IPR037068">
    <property type="entry name" value="DNA_primase_core_N_sf"/>
</dbReference>
<evidence type="ECO:0000259" key="1">
    <source>
        <dbReference type="PROSITE" id="PS50880"/>
    </source>
</evidence>
<dbReference type="GO" id="GO:0006269">
    <property type="term" value="P:DNA replication, synthesis of primer"/>
    <property type="evidence" value="ECO:0007669"/>
    <property type="project" value="TreeGrafter"/>
</dbReference>
<dbReference type="InterPro" id="IPR034151">
    <property type="entry name" value="TOPRIM_DnaG_bac"/>
</dbReference>